<proteinExistence type="predicted"/>
<reference evidence="1 2" key="2">
    <citation type="journal article" date="2022" name="Mol. Ecol. Resour.">
        <title>The genomes of chicory, endive, great burdock and yacon provide insights into Asteraceae paleo-polyploidization history and plant inulin production.</title>
        <authorList>
            <person name="Fan W."/>
            <person name="Wang S."/>
            <person name="Wang H."/>
            <person name="Wang A."/>
            <person name="Jiang F."/>
            <person name="Liu H."/>
            <person name="Zhao H."/>
            <person name="Xu D."/>
            <person name="Zhang Y."/>
        </authorList>
    </citation>
    <scope>NUCLEOTIDE SEQUENCE [LARGE SCALE GENOMIC DNA]</scope>
    <source>
        <strain evidence="2">cv. Yunnan</strain>
        <tissue evidence="1">Leaves</tissue>
    </source>
</reference>
<name>A0ACB9A2D8_9ASTR</name>
<dbReference type="Proteomes" id="UP001056120">
    <property type="component" value="Linkage Group LG25"/>
</dbReference>
<protein>
    <submittedName>
        <fullName evidence="1">Uncharacterized protein</fullName>
    </submittedName>
</protein>
<dbReference type="EMBL" id="CM042042">
    <property type="protein sequence ID" value="KAI3703578.1"/>
    <property type="molecule type" value="Genomic_DNA"/>
</dbReference>
<accession>A0ACB9A2D8</accession>
<keyword evidence="2" id="KW-1185">Reference proteome</keyword>
<evidence type="ECO:0000313" key="1">
    <source>
        <dbReference type="EMBL" id="KAI3703578.1"/>
    </source>
</evidence>
<reference evidence="2" key="1">
    <citation type="journal article" date="2022" name="Mol. Ecol. Resour.">
        <title>The genomes of chicory, endive, great burdock and yacon provide insights into Asteraceae palaeo-polyploidization history and plant inulin production.</title>
        <authorList>
            <person name="Fan W."/>
            <person name="Wang S."/>
            <person name="Wang H."/>
            <person name="Wang A."/>
            <person name="Jiang F."/>
            <person name="Liu H."/>
            <person name="Zhao H."/>
            <person name="Xu D."/>
            <person name="Zhang Y."/>
        </authorList>
    </citation>
    <scope>NUCLEOTIDE SEQUENCE [LARGE SCALE GENOMIC DNA]</scope>
    <source>
        <strain evidence="2">cv. Yunnan</strain>
    </source>
</reference>
<organism evidence="1 2">
    <name type="scientific">Smallanthus sonchifolius</name>
    <dbReference type="NCBI Taxonomy" id="185202"/>
    <lineage>
        <taxon>Eukaryota</taxon>
        <taxon>Viridiplantae</taxon>
        <taxon>Streptophyta</taxon>
        <taxon>Embryophyta</taxon>
        <taxon>Tracheophyta</taxon>
        <taxon>Spermatophyta</taxon>
        <taxon>Magnoliopsida</taxon>
        <taxon>eudicotyledons</taxon>
        <taxon>Gunneridae</taxon>
        <taxon>Pentapetalae</taxon>
        <taxon>asterids</taxon>
        <taxon>campanulids</taxon>
        <taxon>Asterales</taxon>
        <taxon>Asteraceae</taxon>
        <taxon>Asteroideae</taxon>
        <taxon>Heliantheae alliance</taxon>
        <taxon>Millerieae</taxon>
        <taxon>Smallanthus</taxon>
    </lineage>
</organism>
<gene>
    <name evidence="1" type="ORF">L1987_73768</name>
</gene>
<sequence length="820" mass="89194">MNNGAVSNTKWLYDSPVYSDVEAKLRHFLVESKNADRILGIQVCAYKDGQVIIDTAAGVLGKDDPRPVQPNSLFPVFSVTKGITAGMIHWLADKGYVLLILCKMDRGGMLMRKLKLDDNVANIWLEFGTNGKDQIKVNHVLNHTSGLHNALAGISEEDHALFCDFDECLKRIAMVAPETEPGHVQLYHYHTYGWLCGGIIEHASGKKFQHILDEAIARPLNVEGELYIGISPGVESRFATLTIDPDDLILLDPEHEISKSHSASLPSSYTFNMVTSLIPLSNTLNVRRAIQPAANGHFSARAIARYYATLADGGVVPPRHPSSSIPPLESQPTSDEVNTRIFTNPKGKIHDAFLGGGDYKGFTVPDGKFGLGFMRFNATDGSVIGVGHPGLGGSTGYCDINNRFAIAVTINKLSLGALTEAKLRRFLIESKNADRIVGIQVCAYKDGQVIIDTAAGVLGKDDPRPVHPNILFPVFSVTKGVTAGMVHWLADKGKLKLEDNVANIWPEFGTNGKHQIKVNHVLNHTSGLHNAFAGICEEDDTLFCDYGECLKRIAMVAPETKPGREQLYHYLSYGWLCGGIIEHASGKKFQDILEEAFIRPLNVEGEFYIGIPPDVDQSRLATLDPNDFLSLDREHDTYKSSMYTTPMPSSFTPNTVSSLISLLSTLNACRAIQPASNGHFSARAVARYYAALVDGGVVPPRHPASSLPPLESHPNNDLDTKIFTNPKGKIHDAFLGGGEYKALTVPDGMFGLGFMRFNATDGSVIGVGHPGLGGSTGYCDINDRFAIAVTVNKLSLGALTGEIVKFVSLELDLPVPEFYD</sequence>
<evidence type="ECO:0000313" key="2">
    <source>
        <dbReference type="Proteomes" id="UP001056120"/>
    </source>
</evidence>
<comment type="caution">
    <text evidence="1">The sequence shown here is derived from an EMBL/GenBank/DDBJ whole genome shotgun (WGS) entry which is preliminary data.</text>
</comment>